<dbReference type="SUPFAM" id="SSF69572">
    <property type="entry name" value="Activating enzymes of the ubiquitin-like proteins"/>
    <property type="match status" value="1"/>
</dbReference>
<dbReference type="EMBL" id="JAUSQW010000001">
    <property type="protein sequence ID" value="MDP9800473.1"/>
    <property type="molecule type" value="Genomic_DNA"/>
</dbReference>
<reference evidence="2 3" key="1">
    <citation type="submission" date="2023-07" db="EMBL/GenBank/DDBJ databases">
        <title>Sequencing the genomes of 1000 actinobacteria strains.</title>
        <authorList>
            <person name="Klenk H.-P."/>
        </authorList>
    </citation>
    <scope>NUCLEOTIDE SEQUENCE [LARGE SCALE GENOMIC DNA]</scope>
    <source>
        <strain evidence="2 3">DSM 102162</strain>
    </source>
</reference>
<sequence length="348" mass="37691">MQLPLGMNVYWTDVDSACVGLDPRTGVSLGQFTNNEIALIEGLARPTSETEFVERGKKAKITKKRIAQLLAFLRREKLVYDGELRGSDQQAAWRTSGRTHSRSEGHVQIYRADHLGVEIALHLACAGVGTISILDQQPVGSTDHPLMQRGGFGVPRAQVLATELRAINPRIALTTSRKRTHIRSSGEILSTDRTKPLPVADNQPHPAKASRPDVLLLTGYHALDPFVSRAVLSQGVPVFHGCAEEYDLLVGPFALPNQGTCAQCLYLQRLDADPSWSRLGPQAVRAMPAPPHSAACGLGATLATRDILAFLDREEILLQHAAWNVPPTNAAPALIDLPPHPECGCCVA</sequence>
<gene>
    <name evidence="2" type="ORF">J2S49_000549</name>
</gene>
<comment type="caution">
    <text evidence="2">The sequence shown here is derived from an EMBL/GenBank/DDBJ whole genome shotgun (WGS) entry which is preliminary data.</text>
</comment>
<protein>
    <recommendedName>
        <fullName evidence="1">THIF-type NAD/FAD binding fold domain-containing protein</fullName>
    </recommendedName>
</protein>
<proteinExistence type="predicted"/>
<dbReference type="InterPro" id="IPR000594">
    <property type="entry name" value="ThiF_NAD_FAD-bd"/>
</dbReference>
<organism evidence="2 3">
    <name type="scientific">Arcanobacterium wilhelmae</name>
    <dbReference type="NCBI Taxonomy" id="1803177"/>
    <lineage>
        <taxon>Bacteria</taxon>
        <taxon>Bacillati</taxon>
        <taxon>Actinomycetota</taxon>
        <taxon>Actinomycetes</taxon>
        <taxon>Actinomycetales</taxon>
        <taxon>Actinomycetaceae</taxon>
        <taxon>Arcanobacterium</taxon>
    </lineage>
</organism>
<dbReference type="InterPro" id="IPR035985">
    <property type="entry name" value="Ubiquitin-activating_enz"/>
</dbReference>
<dbReference type="Proteomes" id="UP001235966">
    <property type="component" value="Unassembled WGS sequence"/>
</dbReference>
<evidence type="ECO:0000313" key="2">
    <source>
        <dbReference type="EMBL" id="MDP9800473.1"/>
    </source>
</evidence>
<name>A0ABT9N9U3_9ACTO</name>
<keyword evidence="3" id="KW-1185">Reference proteome</keyword>
<evidence type="ECO:0000313" key="3">
    <source>
        <dbReference type="Proteomes" id="UP001235966"/>
    </source>
</evidence>
<feature type="domain" description="THIF-type NAD/FAD binding fold" evidence="1">
    <location>
        <begin position="106"/>
        <end position="269"/>
    </location>
</feature>
<dbReference type="Pfam" id="PF00899">
    <property type="entry name" value="ThiF"/>
    <property type="match status" value="1"/>
</dbReference>
<dbReference type="Gene3D" id="3.40.50.720">
    <property type="entry name" value="NAD(P)-binding Rossmann-like Domain"/>
    <property type="match status" value="1"/>
</dbReference>
<dbReference type="RefSeq" id="WP_278057848.1">
    <property type="nucleotide sequence ID" value="NZ_CP121247.1"/>
</dbReference>
<evidence type="ECO:0000259" key="1">
    <source>
        <dbReference type="Pfam" id="PF00899"/>
    </source>
</evidence>
<accession>A0ABT9N9U3</accession>